<dbReference type="RefSeq" id="WP_215923095.1">
    <property type="nucleotide sequence ID" value="NZ_JAHKNI010000018.1"/>
</dbReference>
<reference evidence="2 3" key="1">
    <citation type="submission" date="2021-06" db="EMBL/GenBank/DDBJ databases">
        <title>Actinomycetes sequencing.</title>
        <authorList>
            <person name="Shan Q."/>
        </authorList>
    </citation>
    <scope>NUCLEOTIDE SEQUENCE [LARGE SCALE GENOMIC DNA]</scope>
    <source>
        <strain evidence="2 3">NEAU-G5</strain>
    </source>
</reference>
<organism evidence="2 3">
    <name type="scientific">Nocardia albiluteola</name>
    <dbReference type="NCBI Taxonomy" id="2842303"/>
    <lineage>
        <taxon>Bacteria</taxon>
        <taxon>Bacillati</taxon>
        <taxon>Actinomycetota</taxon>
        <taxon>Actinomycetes</taxon>
        <taxon>Mycobacteriales</taxon>
        <taxon>Nocardiaceae</taxon>
        <taxon>Nocardia</taxon>
    </lineage>
</organism>
<evidence type="ECO:0000313" key="2">
    <source>
        <dbReference type="EMBL" id="MBU3067005.1"/>
    </source>
</evidence>
<evidence type="ECO:0000313" key="3">
    <source>
        <dbReference type="Proteomes" id="UP000733379"/>
    </source>
</evidence>
<protein>
    <submittedName>
        <fullName evidence="2">DUF4267 domain-containing protein</fullName>
    </submittedName>
</protein>
<feature type="transmembrane region" description="Helical" evidence="1">
    <location>
        <begin position="23"/>
        <end position="45"/>
    </location>
</feature>
<dbReference type="EMBL" id="JAHKNI010000018">
    <property type="protein sequence ID" value="MBU3067005.1"/>
    <property type="molecule type" value="Genomic_DNA"/>
</dbReference>
<accession>A0ABS6BB39</accession>
<comment type="caution">
    <text evidence="2">The sequence shown here is derived from an EMBL/GenBank/DDBJ whole genome shotgun (WGS) entry which is preliminary data.</text>
</comment>
<sequence length="145" mass="14830">MSVDSSTESVVSVRSSRSLGDRLGTAGAILGAGFIISVGGGYLLAPEKMAAGFGLPAWPSGEADGFLNVKGVRDVVTGLMMLVPLATGQRRTLGATMLTVALIPTGDMLTILVRRGSTATALKVHGFTAALVAASGALLMRRENR</sequence>
<keyword evidence="1" id="KW-0812">Transmembrane</keyword>
<dbReference type="InterPro" id="IPR025363">
    <property type="entry name" value="DUF4267"/>
</dbReference>
<keyword evidence="1" id="KW-0472">Membrane</keyword>
<dbReference type="Proteomes" id="UP000733379">
    <property type="component" value="Unassembled WGS sequence"/>
</dbReference>
<proteinExistence type="predicted"/>
<dbReference type="Pfam" id="PF14087">
    <property type="entry name" value="DUF4267"/>
    <property type="match status" value="1"/>
</dbReference>
<gene>
    <name evidence="2" type="ORF">KO481_36485</name>
</gene>
<keyword evidence="3" id="KW-1185">Reference proteome</keyword>
<feature type="transmembrane region" description="Helical" evidence="1">
    <location>
        <begin position="93"/>
        <end position="113"/>
    </location>
</feature>
<keyword evidence="1" id="KW-1133">Transmembrane helix</keyword>
<name>A0ABS6BB39_9NOCA</name>
<evidence type="ECO:0000256" key="1">
    <source>
        <dbReference type="SAM" id="Phobius"/>
    </source>
</evidence>